<protein>
    <submittedName>
        <fullName evidence="4">Uncharacterized protein</fullName>
    </submittedName>
</protein>
<organism evidence="4 5">
    <name type="scientific">Cyanidioschyzon merolae (strain NIES-3377 / 10D)</name>
    <name type="common">Unicellular red alga</name>
    <dbReference type="NCBI Taxonomy" id="280699"/>
    <lineage>
        <taxon>Eukaryota</taxon>
        <taxon>Rhodophyta</taxon>
        <taxon>Bangiophyceae</taxon>
        <taxon>Cyanidiales</taxon>
        <taxon>Cyanidiaceae</taxon>
        <taxon>Cyanidioschyzon</taxon>
    </lineage>
</organism>
<accession>M1V3Q4</accession>
<dbReference type="KEGG" id="cme:CYME_CMB038C"/>
<dbReference type="EMBL" id="AP006484">
    <property type="protein sequence ID" value="BAM78860.1"/>
    <property type="molecule type" value="Genomic_DNA"/>
</dbReference>
<evidence type="ECO:0000313" key="5">
    <source>
        <dbReference type="Proteomes" id="UP000007014"/>
    </source>
</evidence>
<comment type="subcellular location">
    <subcellularLocation>
        <location evidence="1">Cytoplasm</location>
    </subcellularLocation>
</comment>
<dbReference type="HOGENOM" id="CLU_378296_0_0_1"/>
<evidence type="ECO:0000256" key="3">
    <source>
        <dbReference type="SAM" id="MobiDB-lite"/>
    </source>
</evidence>
<dbReference type="GO" id="GO:0045944">
    <property type="term" value="P:positive regulation of transcription by RNA polymerase II"/>
    <property type="evidence" value="ECO:0007669"/>
    <property type="project" value="TreeGrafter"/>
</dbReference>
<dbReference type="GeneID" id="16992248"/>
<reference evidence="4 5" key="1">
    <citation type="journal article" date="2004" name="Nature">
        <title>Genome sequence of the ultrasmall unicellular red alga Cyanidioschyzon merolae 10D.</title>
        <authorList>
            <person name="Matsuzaki M."/>
            <person name="Misumi O."/>
            <person name="Shin-i T."/>
            <person name="Maruyama S."/>
            <person name="Takahara M."/>
            <person name="Miyagishima S."/>
            <person name="Mori T."/>
            <person name="Nishida K."/>
            <person name="Yagisawa F."/>
            <person name="Nishida K."/>
            <person name="Yoshida Y."/>
            <person name="Nishimura Y."/>
            <person name="Nakao S."/>
            <person name="Kobayashi T."/>
            <person name="Momoyama Y."/>
            <person name="Higashiyama T."/>
            <person name="Minoda A."/>
            <person name="Sano M."/>
            <person name="Nomoto H."/>
            <person name="Oishi K."/>
            <person name="Hayashi H."/>
            <person name="Ohta F."/>
            <person name="Nishizaka S."/>
            <person name="Haga S."/>
            <person name="Miura S."/>
            <person name="Morishita T."/>
            <person name="Kabeya Y."/>
            <person name="Terasawa K."/>
            <person name="Suzuki Y."/>
            <person name="Ishii Y."/>
            <person name="Asakawa S."/>
            <person name="Takano H."/>
            <person name="Ohta N."/>
            <person name="Kuroiwa H."/>
            <person name="Tanaka K."/>
            <person name="Shimizu N."/>
            <person name="Sugano S."/>
            <person name="Sato N."/>
            <person name="Nozaki H."/>
            <person name="Ogasawara N."/>
            <person name="Kohara Y."/>
            <person name="Kuroiwa T."/>
        </authorList>
    </citation>
    <scope>NUCLEOTIDE SEQUENCE [LARGE SCALE GENOMIC DNA]</scope>
    <source>
        <strain evidence="4 5">10D</strain>
    </source>
</reference>
<gene>
    <name evidence="4" type="ORF">CYME_CMB038C</name>
</gene>
<dbReference type="PANTHER" id="PTHR12983">
    <property type="entry name" value="RING FINGER 10 FAMILY MEMBER"/>
    <property type="match status" value="1"/>
</dbReference>
<dbReference type="AlphaFoldDB" id="M1V3Q4"/>
<dbReference type="Gramene" id="CMB038CT">
    <property type="protein sequence ID" value="CMB038CT"/>
    <property type="gene ID" value="CMB038C"/>
</dbReference>
<dbReference type="InterPro" id="IPR039739">
    <property type="entry name" value="MAG2/RNF10"/>
</dbReference>
<evidence type="ECO:0000256" key="1">
    <source>
        <dbReference type="ARBA" id="ARBA00004496"/>
    </source>
</evidence>
<sequence>MAERQRWCLQRRHLCLVLRPEAGQRLREYLEHPDVVPDWNDVEFVAEHSDTDVPRANARAKAPNGARDSVAAVPEALKALSLTDDVEGPVDPITLGVLRAPYTTPCGHVYSALAIVRHLLVTFERARPRGVEDNTCQVGDALQLLARCPVCTDWFSFDDLRPYVSWHSPTPLTLHSRIRMRLLCRPRGCASRIMLPRDWIDTTEAKLLWSVGASTKASEKQHAPAAIADPDRTQWHTDQTQSTTIKALADTFCQRMMTTPVAEDGDEQLLPSRKNGRFYRVLLGEPDFVEELFVSREAELQQHLMEDETMELAHTLVMHRERARRATVKRITQQIETASWSKQEPFEPFLANEIAPSQSKRLPAEVAARATVEDPLDLPQRQAMPPARTDACPAPEKASIAVEYVGLYQIADGRQVYMHPQNYRALLQQYGSVEKLPLWIQGSLLSCYECRTEEKKARAWRGRSAHASFPRDPEASNCRQFHLPVPLPPGCVYFVCKLAFGDTETPRCRRYRQRGGGNVHPSHASGAVQQPPAFASRETGSENPFSTSSAHRSVPMSRQTKAHRNRPVPKPQKEVSRGAEHVQTPRERQRGQPRLRSSEPSLREVFEQERQHIIEAHGGAQLFFRDPSREALDHTRPFSRAVSHQHPPPASERHEIAERASTWPALSSTMLPAVEQAPQSTGEQIQASNVSYARIAQVRGGYYPTLRDLYGHAEYVRPAATSASESKDNHKPN</sequence>
<reference evidence="4 5" key="2">
    <citation type="journal article" date="2007" name="BMC Biol.">
        <title>A 100%-complete sequence reveals unusually simple genomic features in the hot-spring red alga Cyanidioschyzon merolae.</title>
        <authorList>
            <person name="Nozaki H."/>
            <person name="Takano H."/>
            <person name="Misumi O."/>
            <person name="Terasawa K."/>
            <person name="Matsuzaki M."/>
            <person name="Maruyama S."/>
            <person name="Nishida K."/>
            <person name="Yagisawa F."/>
            <person name="Yoshida Y."/>
            <person name="Fujiwara T."/>
            <person name="Takio S."/>
            <person name="Tamura K."/>
            <person name="Chung S.J."/>
            <person name="Nakamura S."/>
            <person name="Kuroiwa H."/>
            <person name="Tanaka K."/>
            <person name="Sato N."/>
            <person name="Kuroiwa T."/>
        </authorList>
    </citation>
    <scope>NUCLEOTIDE SEQUENCE [LARGE SCALE GENOMIC DNA]</scope>
    <source>
        <strain evidence="4 5">10D</strain>
    </source>
</reference>
<feature type="compositionally biased region" description="Basic and acidic residues" evidence="3">
    <location>
        <begin position="571"/>
        <end position="590"/>
    </location>
</feature>
<dbReference type="Gene3D" id="3.30.40.10">
    <property type="entry name" value="Zinc/RING finger domain, C3HC4 (zinc finger)"/>
    <property type="match status" value="1"/>
</dbReference>
<dbReference type="InterPro" id="IPR013083">
    <property type="entry name" value="Znf_RING/FYVE/PHD"/>
</dbReference>
<proteinExistence type="predicted"/>
<dbReference type="RefSeq" id="XP_005535146.1">
    <property type="nucleotide sequence ID" value="XM_005535089.1"/>
</dbReference>
<keyword evidence="5" id="KW-1185">Reference proteome</keyword>
<feature type="compositionally biased region" description="Polar residues" evidence="3">
    <location>
        <begin position="541"/>
        <end position="559"/>
    </location>
</feature>
<dbReference type="SUPFAM" id="SSF57850">
    <property type="entry name" value="RING/U-box"/>
    <property type="match status" value="1"/>
</dbReference>
<evidence type="ECO:0000256" key="2">
    <source>
        <dbReference type="ARBA" id="ARBA00022490"/>
    </source>
</evidence>
<dbReference type="Proteomes" id="UP000007014">
    <property type="component" value="Chromosome 2"/>
</dbReference>
<evidence type="ECO:0000313" key="4">
    <source>
        <dbReference type="EMBL" id="BAM78860.1"/>
    </source>
</evidence>
<keyword evidence="2" id="KW-0963">Cytoplasm</keyword>
<dbReference type="GO" id="GO:0000976">
    <property type="term" value="F:transcription cis-regulatory region binding"/>
    <property type="evidence" value="ECO:0007669"/>
    <property type="project" value="TreeGrafter"/>
</dbReference>
<dbReference type="OrthoDB" id="302966at2759"/>
<dbReference type="GO" id="GO:0005737">
    <property type="term" value="C:cytoplasm"/>
    <property type="evidence" value="ECO:0007669"/>
    <property type="project" value="UniProtKB-SubCell"/>
</dbReference>
<feature type="region of interest" description="Disordered" evidence="3">
    <location>
        <begin position="511"/>
        <end position="601"/>
    </location>
</feature>
<name>M1V3Q4_CYAM1</name>
<dbReference type="PANTHER" id="PTHR12983:SF9">
    <property type="entry name" value="E3 UBIQUITIN-PROTEIN LIGASE RNF10"/>
    <property type="match status" value="1"/>
</dbReference>